<dbReference type="Pfam" id="PF09949">
    <property type="entry name" value="APP1_cat"/>
    <property type="match status" value="1"/>
</dbReference>
<feature type="region of interest" description="Disordered" evidence="2">
    <location>
        <begin position="567"/>
        <end position="620"/>
    </location>
</feature>
<name>A0A507DX08_9FUNG</name>
<dbReference type="PANTHER" id="PTHR28208:SF3">
    <property type="entry name" value="PHOSPHATIDATE PHOSPHATASE APP1"/>
    <property type="match status" value="1"/>
</dbReference>
<sequence length="646" mass="70783">MAAYPRQPPPSIPPPSPQWVDVSASGSGLSDSEATDMETGAPPSNMVEKILLFPTYGRMALTKAQAADAAKIGQAAAAVPGTPPSSASRATSYFGSFRSNTNSSASTPTREPSSNADEAGGSVLREHTAEGSERAVQAATSFAVPGPIEEGHDKHWLVNVKGWIYGTREQSKRRKILLSLSRRFLASSSVDAAAGTRHDERAGLFLATSMRDVKVRVAIAGLAPSENLLALKRRASSKNLAEALENEEEIEQDECQALDWEALKTTAPGITLTTDASGFFSGTIELPADLVEQWRKTQSPTTVDHDSVRAVAFKVDDPDLHSLCSIELISPKGVTLISDVDDTIKDSSVHEGRMAAINAALFAEAKEVDGMADAYNFLRAKRVSVHYVSAGPYQLYPMLSTFLKSSKFPLGSLNLRNVWEKDHMSSRAYKHKVITRIFQDFPDRRFILVGDSGESDIETFAGLYSVAPDRIIKIFIRDVNSHKHPALPKARSFPLRSRDSPTSGTPSSPMDPLINPLVARMRGVYEALRRDAWSLFKLPEAIFTDHVISDALNRLIDRAESFHHRRDSFHHHHHQHSAITPGQEQDKHTEATTAAPSSPDIQPPTPLNEKKPVTPEEDQRLFDEAVETMAYAQQIRDEKSQEPPSS</sequence>
<feature type="coiled-coil region" evidence="1">
    <location>
        <begin position="233"/>
        <end position="261"/>
    </location>
</feature>
<reference evidence="4 5" key="1">
    <citation type="journal article" date="2019" name="Sci. Rep.">
        <title>Comparative genomics of chytrid fungi reveal insights into the obligate biotrophic and pathogenic lifestyle of Synchytrium endobioticum.</title>
        <authorList>
            <person name="van de Vossenberg B.T.L.H."/>
            <person name="Warris S."/>
            <person name="Nguyen H.D.T."/>
            <person name="van Gent-Pelzer M.P.E."/>
            <person name="Joly D.L."/>
            <person name="van de Geest H.C."/>
            <person name="Bonants P.J.M."/>
            <person name="Smith D.S."/>
            <person name="Levesque C.A."/>
            <person name="van der Lee T.A.J."/>
        </authorList>
    </citation>
    <scope>NUCLEOTIDE SEQUENCE [LARGE SCALE GENOMIC DNA]</scope>
    <source>
        <strain evidence="4 5">CBS 809.83</strain>
    </source>
</reference>
<organism evidence="4 5">
    <name type="scientific">Powellomyces hirtus</name>
    <dbReference type="NCBI Taxonomy" id="109895"/>
    <lineage>
        <taxon>Eukaryota</taxon>
        <taxon>Fungi</taxon>
        <taxon>Fungi incertae sedis</taxon>
        <taxon>Chytridiomycota</taxon>
        <taxon>Chytridiomycota incertae sedis</taxon>
        <taxon>Chytridiomycetes</taxon>
        <taxon>Spizellomycetales</taxon>
        <taxon>Powellomycetaceae</taxon>
        <taxon>Powellomyces</taxon>
    </lineage>
</organism>
<feature type="domain" description="Phosphatidate phosphatase APP1 catalytic" evidence="3">
    <location>
        <begin position="334"/>
        <end position="478"/>
    </location>
</feature>
<protein>
    <recommendedName>
        <fullName evidence="3">Phosphatidate phosphatase APP1 catalytic domain-containing protein</fullName>
    </recommendedName>
</protein>
<dbReference type="Proteomes" id="UP000318582">
    <property type="component" value="Unassembled WGS sequence"/>
</dbReference>
<dbReference type="GO" id="GO:0008195">
    <property type="term" value="F:phosphatidate phosphatase activity"/>
    <property type="evidence" value="ECO:0007669"/>
    <property type="project" value="InterPro"/>
</dbReference>
<dbReference type="InterPro" id="IPR052935">
    <property type="entry name" value="Mg2+_PAP"/>
</dbReference>
<keyword evidence="5" id="KW-1185">Reference proteome</keyword>
<proteinExistence type="predicted"/>
<evidence type="ECO:0000256" key="2">
    <source>
        <dbReference type="SAM" id="MobiDB-lite"/>
    </source>
</evidence>
<accession>A0A507DX08</accession>
<evidence type="ECO:0000259" key="3">
    <source>
        <dbReference type="Pfam" id="PF09949"/>
    </source>
</evidence>
<gene>
    <name evidence="4" type="ORF">PhCBS80983_g04867</name>
</gene>
<feature type="compositionally biased region" description="Polar residues" evidence="2">
    <location>
        <begin position="591"/>
        <end position="600"/>
    </location>
</feature>
<dbReference type="STRING" id="109895.A0A507DX08"/>
<feature type="compositionally biased region" description="Basic and acidic residues" evidence="2">
    <location>
        <begin position="608"/>
        <end position="620"/>
    </location>
</feature>
<dbReference type="InterPro" id="IPR019236">
    <property type="entry name" value="APP1_cat"/>
</dbReference>
<comment type="caution">
    <text evidence="4">The sequence shown here is derived from an EMBL/GenBank/DDBJ whole genome shotgun (WGS) entry which is preliminary data.</text>
</comment>
<evidence type="ECO:0000313" key="5">
    <source>
        <dbReference type="Proteomes" id="UP000318582"/>
    </source>
</evidence>
<keyword evidence="1" id="KW-0175">Coiled coil</keyword>
<feature type="region of interest" description="Disordered" evidence="2">
    <location>
        <begin position="485"/>
        <end position="511"/>
    </location>
</feature>
<feature type="region of interest" description="Disordered" evidence="2">
    <location>
        <begin position="1"/>
        <end position="46"/>
    </location>
</feature>
<feature type="compositionally biased region" description="Polar residues" evidence="2">
    <location>
        <begin position="84"/>
        <end position="116"/>
    </location>
</feature>
<evidence type="ECO:0000313" key="4">
    <source>
        <dbReference type="EMBL" id="TPX56001.1"/>
    </source>
</evidence>
<feature type="compositionally biased region" description="Basic residues" evidence="2">
    <location>
        <begin position="567"/>
        <end position="576"/>
    </location>
</feature>
<dbReference type="PANTHER" id="PTHR28208">
    <property type="entry name" value="PHOSPHATIDATE PHOSPHATASE APP1"/>
    <property type="match status" value="1"/>
</dbReference>
<feature type="compositionally biased region" description="Basic and acidic residues" evidence="2">
    <location>
        <begin position="124"/>
        <end position="133"/>
    </location>
</feature>
<evidence type="ECO:0000256" key="1">
    <source>
        <dbReference type="SAM" id="Coils"/>
    </source>
</evidence>
<dbReference type="AlphaFoldDB" id="A0A507DX08"/>
<feature type="region of interest" description="Disordered" evidence="2">
    <location>
        <begin position="77"/>
        <end position="134"/>
    </location>
</feature>
<feature type="compositionally biased region" description="Pro residues" evidence="2">
    <location>
        <begin position="1"/>
        <end position="17"/>
    </location>
</feature>
<dbReference type="EMBL" id="QEAQ01000088">
    <property type="protein sequence ID" value="TPX56001.1"/>
    <property type="molecule type" value="Genomic_DNA"/>
</dbReference>